<dbReference type="OrthoDB" id="9788208at2"/>
<protein>
    <submittedName>
        <fullName evidence="1">Uncharacterized protein</fullName>
    </submittedName>
</protein>
<evidence type="ECO:0000313" key="2">
    <source>
        <dbReference type="Proteomes" id="UP000295765"/>
    </source>
</evidence>
<dbReference type="Proteomes" id="UP000295765">
    <property type="component" value="Unassembled WGS sequence"/>
</dbReference>
<sequence>MMNANDLYMDGRAKVASYRMFLEVLLETGLPSLTHKDAWKRQGAADTYCCVRHDVDHKLEVALQMARIEHELGVRATYFLLPPGDYGCDENYYGSIVGQYIRQNDRLREVAQEIAGLGHEIGLHNDFLQLSRKLRRVIPDVIAEQITYFRGAQIPISGSASHGSRFARTHQLSNYEIFTECLRTKSVPRDITFEEGDAFSLFSVRMQDLGLEYEAYSLKRDIYISDVGSRMIVCGEHFDTFVPTIFSDLLGSARKIIALIHPDWWKALDGQGSPKFIAAPVAGLAVPQNAVETAPAEMSIVDSPTPRFMRADGKPFRIAVRGDCCSRRAIVLNKQLFPRGVELIINEKSPSACFVDALRGVLSSRQRGLELSDVATMPATLKHYYVGQFERSVLDAENIDLLLIDTYADMNFELWRHRSEGWSLWIHPKFVRRREELTEQFESIGWMSLTESVEATCRIIDHVRLKNPDVPVVILNQPVEYYPKLDKRREYYRLGELVAAERNGVYFAAPLAKDDLDPADVGSCGPGLTLHFTGATYLKMLENAWQRGLRRHLVRRETGDPSAATSVVLAGRDVQPNAGTVARLAVKSPTTPAKGAEITSRVTVGGALELTSTTAAVVDIPRVTVSYRQDSPECVPACSASVDAAFRSFAQYFTHPEIAATNVVPRFTPMLIATGDVASFTAWEAHIRKSFSKGERLREKRKAISQGYYVKQYASRLFIPDICDINHSKPERSGGAMRGAYLRSVEEMGGAPKVRYEVKRPACPYHWGLTFGTFISDPGHMQGSVQVDERLVAYISLRRIGDLVIYSQILGHGDHLKQGVLVLLHHEVIQWVSEQRDDLTRGLRFIMYGGAQNGGEFLFNWKRRSGFTPHMVSAFRGLADTEAGGSRATAGLLVSE</sequence>
<organism evidence="1 2">
    <name type="scientific">Plasticicumulans lactativorans</name>
    <dbReference type="NCBI Taxonomy" id="1133106"/>
    <lineage>
        <taxon>Bacteria</taxon>
        <taxon>Pseudomonadati</taxon>
        <taxon>Pseudomonadota</taxon>
        <taxon>Gammaproteobacteria</taxon>
        <taxon>Candidatus Competibacteraceae</taxon>
        <taxon>Plasticicumulans</taxon>
    </lineage>
</organism>
<reference evidence="1 2" key="1">
    <citation type="submission" date="2019-03" db="EMBL/GenBank/DDBJ databases">
        <title>Genomic Encyclopedia of Type Strains, Phase IV (KMG-IV): sequencing the most valuable type-strain genomes for metagenomic binning, comparative biology and taxonomic classification.</title>
        <authorList>
            <person name="Goeker M."/>
        </authorList>
    </citation>
    <scope>NUCLEOTIDE SEQUENCE [LARGE SCALE GENOMIC DNA]</scope>
    <source>
        <strain evidence="1 2">DSM 25287</strain>
    </source>
</reference>
<keyword evidence="2" id="KW-1185">Reference proteome</keyword>
<proteinExistence type="predicted"/>
<dbReference type="RefSeq" id="WP_132543917.1">
    <property type="nucleotide sequence ID" value="NZ_SLWY01000015.1"/>
</dbReference>
<evidence type="ECO:0000313" key="1">
    <source>
        <dbReference type="EMBL" id="TCO80310.1"/>
    </source>
</evidence>
<comment type="caution">
    <text evidence="1">The sequence shown here is derived from an EMBL/GenBank/DDBJ whole genome shotgun (WGS) entry which is preliminary data.</text>
</comment>
<accession>A0A4V2SCQ7</accession>
<dbReference type="EMBL" id="SLWY01000015">
    <property type="protein sequence ID" value="TCO80310.1"/>
    <property type="molecule type" value="Genomic_DNA"/>
</dbReference>
<dbReference type="AlphaFoldDB" id="A0A4V2SCQ7"/>
<gene>
    <name evidence="1" type="ORF">EV699_11588</name>
</gene>
<name>A0A4V2SCQ7_9GAMM</name>